<feature type="region of interest" description="Disordered" evidence="1">
    <location>
        <begin position="71"/>
        <end position="135"/>
    </location>
</feature>
<organism evidence="2 3">
    <name type="scientific">Corallococcus macrosporus DSM 14697</name>
    <dbReference type="NCBI Taxonomy" id="1189310"/>
    <lineage>
        <taxon>Bacteria</taxon>
        <taxon>Pseudomonadati</taxon>
        <taxon>Myxococcota</taxon>
        <taxon>Myxococcia</taxon>
        <taxon>Myxococcales</taxon>
        <taxon>Cystobacterineae</taxon>
        <taxon>Myxococcaceae</taxon>
        <taxon>Corallococcus</taxon>
    </lineage>
</organism>
<dbReference type="EMBL" id="CP022203">
    <property type="protein sequence ID" value="ATB46076.1"/>
    <property type="molecule type" value="Genomic_DNA"/>
</dbReference>
<dbReference type="RefSeq" id="WP_095957688.1">
    <property type="nucleotide sequence ID" value="NZ_CP022203.1"/>
</dbReference>
<accession>A0A250JSH6</accession>
<dbReference type="KEGG" id="mmas:MYMAC_001668"/>
<dbReference type="OrthoDB" id="5379364at2"/>
<name>A0A250JSH6_9BACT</name>
<keyword evidence="3" id="KW-1185">Reference proteome</keyword>
<evidence type="ECO:0000313" key="3">
    <source>
        <dbReference type="Proteomes" id="UP000217343"/>
    </source>
</evidence>
<proteinExistence type="predicted"/>
<evidence type="ECO:0000256" key="1">
    <source>
        <dbReference type="SAM" id="MobiDB-lite"/>
    </source>
</evidence>
<gene>
    <name evidence="2" type="ORF">MYMAC_001668</name>
</gene>
<dbReference type="AlphaFoldDB" id="A0A250JSH6"/>
<reference evidence="2 3" key="1">
    <citation type="submission" date="2017-06" db="EMBL/GenBank/DDBJ databases">
        <title>Sequencing and comparative analysis of myxobacterial genomes.</title>
        <authorList>
            <person name="Rupp O."/>
            <person name="Goesmann A."/>
            <person name="Sogaard-Andersen L."/>
        </authorList>
    </citation>
    <scope>NUCLEOTIDE SEQUENCE [LARGE SCALE GENOMIC DNA]</scope>
    <source>
        <strain evidence="2 3">DSM 14697</strain>
    </source>
</reference>
<evidence type="ECO:0008006" key="4">
    <source>
        <dbReference type="Google" id="ProtNLM"/>
    </source>
</evidence>
<evidence type="ECO:0000313" key="2">
    <source>
        <dbReference type="EMBL" id="ATB46076.1"/>
    </source>
</evidence>
<dbReference type="Proteomes" id="UP000217343">
    <property type="component" value="Chromosome"/>
</dbReference>
<feature type="compositionally biased region" description="Low complexity" evidence="1">
    <location>
        <begin position="94"/>
        <end position="128"/>
    </location>
</feature>
<sequence length="372" mass="39266">MKVRDLALQGALAAAALVAAFVVWQREPSAGPGEATVVDVPVRALDSIRYEDDTRFVDVFRDASARDQLWVRLGSKSPRPGSGGAKDGAKDGATDAGSGDAGTATAAVEPDAGTGAATPAQPPVAAREAPPPPRELRANEVADKLFSRFAPMRAMRALGALDAKKLEEVGLATSPRKLTLTVGGKARVFALASPAGGWGTPYLRSEEDGRVYLLGPAMLPDLENASSRLVDRRLHTFDLGDFDAVSIRAGGITRAFRATGKAPGPVALAPEEAPEQPDDFARNWHDRVWRMVPLDLLGRDEAPPGGEPQEAFRVEYLRAGRPVGHVTVAKAEDGYYARTEHTSGWARLHSGLDALAEEAARVTAPVSSASGK</sequence>
<protein>
    <recommendedName>
        <fullName evidence="4">DUF4340 domain-containing protein</fullName>
    </recommendedName>
</protein>